<dbReference type="SUPFAM" id="SSF54211">
    <property type="entry name" value="Ribosomal protein S5 domain 2-like"/>
    <property type="match status" value="1"/>
</dbReference>
<feature type="active site" evidence="1">
    <location>
        <position position="311"/>
    </location>
</feature>
<dbReference type="RefSeq" id="WP_295572998.1">
    <property type="nucleotide sequence ID" value="NZ_FLQR01000001.1"/>
</dbReference>
<keyword evidence="2" id="KW-1133">Transmembrane helix</keyword>
<evidence type="ECO:0000313" key="4">
    <source>
        <dbReference type="EMBL" id="SBS70324.1"/>
    </source>
</evidence>
<evidence type="ECO:0000256" key="1">
    <source>
        <dbReference type="PROSITE-ProRule" id="PRU01122"/>
    </source>
</evidence>
<dbReference type="EMBL" id="FLQR01000001">
    <property type="protein sequence ID" value="SBS70324.1"/>
    <property type="molecule type" value="Genomic_DNA"/>
</dbReference>
<dbReference type="PANTHER" id="PTHR10046">
    <property type="entry name" value="ATP DEPENDENT LON PROTEASE FAMILY MEMBER"/>
    <property type="match status" value="1"/>
</dbReference>
<sequence>MALFDENVTITPAPRRRMARSVTAGIWALTVALIALLALTVLPTTYVIQRPGPVFNTLGTATGSDGDEVPLISVDGAETFPTAGSLDLLTVQVVGNRERTPSWFELAAAWFDSSRAVLPLEEVFPEGQSTEERNEQSAVQMVDSQKEATAAALVELGYDVNPMVRVYSLTDDSAAQGILQPDDIIRAAEGTPLTDTETLRKIINAGDGAPVELTIERDGEELTESVTPREGEIEGKTSWLIGVSTLHDYDFPIDVTIQLNNVGGPSAGMMFALGIIDTLTPGELNGGADVAGTGTIDAAGTVGPIGGIRQKLYGARDAGAEWFLAPSDNCDEVVGHVPADLRVFAVATLDDAQDVLEAIRDDGDLAALPTCDAG</sequence>
<dbReference type="AlphaFoldDB" id="A0A1Y5NVC4"/>
<protein>
    <recommendedName>
        <fullName evidence="1">endopeptidase La</fullName>
        <ecNumber evidence="1">3.4.21.53</ecNumber>
    </recommendedName>
</protein>
<dbReference type="CDD" id="cd23081">
    <property type="entry name" value="cpPDZ_EcRseP-like"/>
    <property type="match status" value="1"/>
</dbReference>
<dbReference type="InterPro" id="IPR036034">
    <property type="entry name" value="PDZ_sf"/>
</dbReference>
<evidence type="ECO:0000259" key="3">
    <source>
        <dbReference type="PROSITE" id="PS51786"/>
    </source>
</evidence>
<dbReference type="Pfam" id="PF05362">
    <property type="entry name" value="Lon_C"/>
    <property type="match status" value="1"/>
</dbReference>
<dbReference type="InterPro" id="IPR027065">
    <property type="entry name" value="Lon_Prtase"/>
</dbReference>
<evidence type="ECO:0000256" key="2">
    <source>
        <dbReference type="SAM" id="Phobius"/>
    </source>
</evidence>
<proteinExistence type="inferred from homology"/>
<keyword evidence="2" id="KW-0472">Membrane</keyword>
<feature type="domain" description="Lon proteolytic" evidence="3">
    <location>
        <begin position="261"/>
        <end position="359"/>
    </location>
</feature>
<comment type="catalytic activity">
    <reaction evidence="1">
        <text>Hydrolysis of proteins in presence of ATP.</text>
        <dbReference type="EC" id="3.4.21.53"/>
    </reaction>
</comment>
<gene>
    <name evidence="4" type="ORF">MIPYR_10420</name>
</gene>
<feature type="transmembrane region" description="Helical" evidence="2">
    <location>
        <begin position="24"/>
        <end position="48"/>
    </location>
</feature>
<dbReference type="InterPro" id="IPR020568">
    <property type="entry name" value="Ribosomal_Su5_D2-typ_SF"/>
</dbReference>
<dbReference type="PROSITE" id="PS51786">
    <property type="entry name" value="LON_PROTEOLYTIC"/>
    <property type="match status" value="1"/>
</dbReference>
<keyword evidence="1" id="KW-0378">Hydrolase</keyword>
<keyword evidence="1" id="KW-0645">Protease</keyword>
<dbReference type="GO" id="GO:0004252">
    <property type="term" value="F:serine-type endopeptidase activity"/>
    <property type="evidence" value="ECO:0007669"/>
    <property type="project" value="UniProtKB-UniRule"/>
</dbReference>
<dbReference type="InterPro" id="IPR014721">
    <property type="entry name" value="Ribsml_uS5_D2-typ_fold_subgr"/>
</dbReference>
<accession>A0A1Y5NVC4</accession>
<name>A0A1Y5NVC4_9MICO</name>
<comment type="similarity">
    <text evidence="1">Belongs to the peptidase S16 family.</text>
</comment>
<feature type="active site" evidence="1">
    <location>
        <position position="266"/>
    </location>
</feature>
<dbReference type="GO" id="GO:0006508">
    <property type="term" value="P:proteolysis"/>
    <property type="evidence" value="ECO:0007669"/>
    <property type="project" value="UniProtKB-KW"/>
</dbReference>
<dbReference type="GO" id="GO:0030163">
    <property type="term" value="P:protein catabolic process"/>
    <property type="evidence" value="ECO:0007669"/>
    <property type="project" value="InterPro"/>
</dbReference>
<dbReference type="GO" id="GO:0005524">
    <property type="term" value="F:ATP binding"/>
    <property type="evidence" value="ECO:0007669"/>
    <property type="project" value="InterPro"/>
</dbReference>
<reference evidence="4" key="1">
    <citation type="submission" date="2016-03" db="EMBL/GenBank/DDBJ databases">
        <authorList>
            <person name="Ploux O."/>
        </authorList>
    </citation>
    <scope>NUCLEOTIDE SEQUENCE</scope>
    <source>
        <strain evidence="4">UC1</strain>
    </source>
</reference>
<dbReference type="Gene3D" id="3.30.230.10">
    <property type="match status" value="1"/>
</dbReference>
<dbReference type="InterPro" id="IPR008269">
    <property type="entry name" value="Lon_proteolytic"/>
</dbReference>
<dbReference type="EC" id="3.4.21.53" evidence="1"/>
<organism evidence="4">
    <name type="scientific">uncultured Microbacterium sp</name>
    <dbReference type="NCBI Taxonomy" id="191216"/>
    <lineage>
        <taxon>Bacteria</taxon>
        <taxon>Bacillati</taxon>
        <taxon>Actinomycetota</taxon>
        <taxon>Actinomycetes</taxon>
        <taxon>Micrococcales</taxon>
        <taxon>Microbacteriaceae</taxon>
        <taxon>Microbacterium</taxon>
        <taxon>environmental samples</taxon>
    </lineage>
</organism>
<dbReference type="SUPFAM" id="SSF50156">
    <property type="entry name" value="PDZ domain-like"/>
    <property type="match status" value="1"/>
</dbReference>
<keyword evidence="2" id="KW-0812">Transmembrane</keyword>
<dbReference type="GO" id="GO:0004176">
    <property type="term" value="F:ATP-dependent peptidase activity"/>
    <property type="evidence" value="ECO:0007669"/>
    <property type="project" value="UniProtKB-UniRule"/>
</dbReference>
<keyword evidence="1" id="KW-0720">Serine protease</keyword>